<evidence type="ECO:0000256" key="3">
    <source>
        <dbReference type="ARBA" id="ARBA00023295"/>
    </source>
</evidence>
<accession>A0ABX4MDI2</accession>
<dbReference type="InterPro" id="IPR051913">
    <property type="entry name" value="GH2_Domain-Containing"/>
</dbReference>
<dbReference type="InterPro" id="IPR006102">
    <property type="entry name" value="Ig-like_GH2"/>
</dbReference>
<proteinExistence type="inferred from homology"/>
<keyword evidence="3" id="KW-0326">Glycosidase</keyword>
<dbReference type="Pfam" id="PF02836">
    <property type="entry name" value="Glyco_hydro_2_C"/>
    <property type="match status" value="1"/>
</dbReference>
<comment type="caution">
    <text evidence="6">The sequence shown here is derived from an EMBL/GenBank/DDBJ whole genome shotgun (WGS) entry which is preliminary data.</text>
</comment>
<evidence type="ECO:0000313" key="6">
    <source>
        <dbReference type="EMBL" id="PHP53525.1"/>
    </source>
</evidence>
<dbReference type="EMBL" id="MTPX02000014">
    <property type="protein sequence ID" value="PHP53525.1"/>
    <property type="molecule type" value="Genomic_DNA"/>
</dbReference>
<reference evidence="6 7" key="1">
    <citation type="submission" date="2017-10" db="EMBL/GenBank/DDBJ databases">
        <title>Draft genome sequence of cellulolytic Actinomyces sp CtC72 isolated from cattle rumen fluid.</title>
        <authorList>
            <person name="Joshi A.J."/>
            <person name="Vasudevan G."/>
            <person name="Lanjekar V.B."/>
            <person name="Hivarkar S."/>
            <person name="Engineer A."/>
            <person name="Pore S.D."/>
            <person name="Dhakephalkar P.K."/>
            <person name="Dagar S."/>
        </authorList>
    </citation>
    <scope>NUCLEOTIDE SEQUENCE [LARGE SCALE GENOMIC DNA]</scope>
    <source>
        <strain evidence="7">CtC72</strain>
    </source>
</reference>
<evidence type="ECO:0000256" key="2">
    <source>
        <dbReference type="ARBA" id="ARBA00022801"/>
    </source>
</evidence>
<dbReference type="InterPro" id="IPR006103">
    <property type="entry name" value="Glyco_hydro_2_cat"/>
</dbReference>
<keyword evidence="2" id="KW-0378">Hydrolase</keyword>
<dbReference type="InterPro" id="IPR013783">
    <property type="entry name" value="Ig-like_fold"/>
</dbReference>
<feature type="domain" description="Glycoside hydrolase family 2 catalytic" evidence="5">
    <location>
        <begin position="282"/>
        <end position="357"/>
    </location>
</feature>
<dbReference type="InterPro" id="IPR017853">
    <property type="entry name" value="GH"/>
</dbReference>
<dbReference type="SUPFAM" id="SSF49785">
    <property type="entry name" value="Galactose-binding domain-like"/>
    <property type="match status" value="1"/>
</dbReference>
<dbReference type="InterPro" id="IPR036156">
    <property type="entry name" value="Beta-gal/glucu_dom_sf"/>
</dbReference>
<dbReference type="Pfam" id="PF00703">
    <property type="entry name" value="Glyco_hydro_2"/>
    <property type="match status" value="1"/>
</dbReference>
<organism evidence="6 7">
    <name type="scientific">Actinomyces ruminis</name>
    <dbReference type="NCBI Taxonomy" id="1937003"/>
    <lineage>
        <taxon>Bacteria</taxon>
        <taxon>Bacillati</taxon>
        <taxon>Actinomycetota</taxon>
        <taxon>Actinomycetes</taxon>
        <taxon>Actinomycetales</taxon>
        <taxon>Actinomycetaceae</taxon>
        <taxon>Actinomyces</taxon>
    </lineage>
</organism>
<evidence type="ECO:0000313" key="7">
    <source>
        <dbReference type="Proteomes" id="UP000194577"/>
    </source>
</evidence>
<dbReference type="SUPFAM" id="SSF51445">
    <property type="entry name" value="(Trans)glycosidases"/>
    <property type="match status" value="1"/>
</dbReference>
<dbReference type="Gene3D" id="2.60.120.260">
    <property type="entry name" value="Galactose-binding domain-like"/>
    <property type="match status" value="1"/>
</dbReference>
<evidence type="ECO:0000259" key="5">
    <source>
        <dbReference type="Pfam" id="PF02836"/>
    </source>
</evidence>
<sequence length="421" mass="46004">MTCVLLNDAWRVRTKTNIWEQLTPKEGTDRLVTLPFDALVGAERSKSNPGRIAYYPDDVEYEFLRALQAPEGWAECAVTLDIEAAYRSPRVFLNGVLIASWEAGTIGRLIPLNDYLRPGERNELKVEVRAGSDSRWYAGAGLIRDVRLHIQPLIHLDPLGPVVTTPDVDAERAVVEVCTDVVSTARRCEERLLVARILDADGSEVARSRVPATVPASGRISVRQRLELPAPRRWSVTDPYLYRVVVDQFERAEDGSPCGDPEDSASAPLGVRTIQLDSAHGLRINGESVKLRGACVHVDNGPLGTAAVGDAEERRVRLLKQAGFNALRSAHNPMSPRMLDACDRLGVLVMDEASTSGPAARTCTTTPPCSMPLGARTWTPGLCGPGATRVSCCTHWATRFPRPRRPTASCKRALWPSGFAA</sequence>
<name>A0ABX4MDI2_9ACTO</name>
<keyword evidence="7" id="KW-1185">Reference proteome</keyword>
<dbReference type="InterPro" id="IPR008979">
    <property type="entry name" value="Galactose-bd-like_sf"/>
</dbReference>
<comment type="similarity">
    <text evidence="1">Belongs to the glycosyl hydrolase 2 family.</text>
</comment>
<dbReference type="Gene3D" id="2.60.40.10">
    <property type="entry name" value="Immunoglobulins"/>
    <property type="match status" value="1"/>
</dbReference>
<gene>
    <name evidence="6" type="ORF">BW737_001975</name>
</gene>
<dbReference type="Proteomes" id="UP000194577">
    <property type="component" value="Unassembled WGS sequence"/>
</dbReference>
<protein>
    <recommendedName>
        <fullName evidence="8">Beta-galactosidase</fullName>
    </recommendedName>
</protein>
<feature type="domain" description="Glycoside hydrolase family 2 immunoglobulin-like beta-sandwich" evidence="4">
    <location>
        <begin position="162"/>
        <end position="248"/>
    </location>
</feature>
<evidence type="ECO:0008006" key="8">
    <source>
        <dbReference type="Google" id="ProtNLM"/>
    </source>
</evidence>
<dbReference type="SUPFAM" id="SSF49303">
    <property type="entry name" value="beta-Galactosidase/glucuronidase domain"/>
    <property type="match status" value="1"/>
</dbReference>
<dbReference type="PANTHER" id="PTHR42732:SF1">
    <property type="entry name" value="BETA-MANNOSIDASE"/>
    <property type="match status" value="1"/>
</dbReference>
<dbReference type="Gene3D" id="3.20.20.80">
    <property type="entry name" value="Glycosidases"/>
    <property type="match status" value="1"/>
</dbReference>
<evidence type="ECO:0000259" key="4">
    <source>
        <dbReference type="Pfam" id="PF00703"/>
    </source>
</evidence>
<evidence type="ECO:0000256" key="1">
    <source>
        <dbReference type="ARBA" id="ARBA00007401"/>
    </source>
</evidence>
<dbReference type="RefSeq" id="WP_086615196.1">
    <property type="nucleotide sequence ID" value="NZ_MTPX02000014.1"/>
</dbReference>
<dbReference type="PANTHER" id="PTHR42732">
    <property type="entry name" value="BETA-GALACTOSIDASE"/>
    <property type="match status" value="1"/>
</dbReference>